<sequence length="1463" mass="165567">MDHGHYRDSSVKDISGLDTSLRSAELLKNPKVDSFSISLASCLSSHNFPISIQSHSSELFFSGADSGAFLVYWSSRETPVSLHSGSTMDPYCYQIPESTTTVGVVEQLDSGQEEEDMELEVGTFPMLVRSMSTSRRHSWEFPLSPVEPGRRLSLDTSAMDSDGDREEDLQQSTHIHQYFVYPECLSDLDEPDRLTEKPLTSSETKHTELESGKSGKILYSESEVMATEHSRGLNLSYVLETSTQADTVEGEERDLDDKLHSRDVQSHIAKAVTLAGKHCPRVSPPALMTKPTGSSMEDKEMSGSVTWYEFLSNENDDEEEDRTEKAELGNKKVKRTFSSLRNRVTGSFNKDKGKSKEKDRGREKEKESKEKFKAHSNGHQLVPGMFSSCTTCSLCSKTLQKKNSLQCQNCAVNVHRNCRRLLAECSSRNKLKDSPKQTTGAVQRKVQYYNQALKESSANGPSNSLRGPGMTVSLRGQNNQTSISSTNTSLGQNSSSGSIPGEMDDVDNKFKILSDDAISLPPLNAESIILEDAQYAKVQADLESDAQEFEAESWSLAVEPQYLNKHTKVAVKRQDVIYELIQTEMHHVRTLKVMKWVYAHKMRETLQMDDGKLERLFPRLECLLEVHQFFLLQLKERRRQSLEPGSEHNFSIQRIGDILTLQFSGEIGERMEEMYGDFCSHHTEAVSYYKDQMQNNKKFQNLIRKINNLSVVRRLGVPECILLVTQRITKYPVLVERILQNTEAGTEEHMELGVALDLIKDVIKKVDGRVNDYEKAARLREIANKMEPKTQGKIKDGRVLSKEDIAQGSHKLLYEGTVNWKAASGRLKDILAVLLTDVLLLLQEKDQKYTFSAVDSKPSVISLQKLIVREVAHEEKAMFLICASSSKPEMYEIHTTSKEERNTWMAVIRQAVESYSHTEEGQKEERASRLEEFQEQLRLKDAEIIQSLTEKLQIFAEMSTGMEDMGSRTQLLLRGDSSDLQQGETLLKGAISEVERLQDLLLCGKNEAAPHSEGSQGSGGLPRRADTFGGYDSSPTMINKIGSMKKTHNRDNKQRERSQRARSDPQLKEITSGEVLEHLADETLSLSLNSAYQKHIFEAEFLDRVLMLSQRLYSLQAIISQQDSHIDMQRASLAERERAGRLRGSLLLEQEKQRSLEKQREELATFQRLQNQHRQELVRWERERERQEQEAKANNALLLQREEECQKLEAQLAEERKELESQREKYQQDLERLREATRAVEKEKEWLEQQKRLKKQKTSPGLLRPEITQDLPLISSFNGDIGLINTGDDLGLAAKPHIRYSLSLAPGDHPERPEVLPRRESSSSLAIKTEVPIHLVSTTNQLHKQGGVQQQIPTKLAALSKGKEKGGKSKSSHRTDSSASLDMKQMLPLKLSGKEDGNSKTKRSVSPHQAHHPDPVIPGDSHIEVQSAYRSSKRKQAGQNMLNDLSPPFQTQEDVPKEDVIFF</sequence>
<dbReference type="Gene3D" id="1.20.900.10">
    <property type="entry name" value="Dbl homology (DH) domain"/>
    <property type="match status" value="1"/>
</dbReference>
<dbReference type="CDD" id="cd00160">
    <property type="entry name" value="RhoGEF"/>
    <property type="match status" value="1"/>
</dbReference>
<dbReference type="PANTHER" id="PTHR47440:SF1">
    <property type="entry name" value="RHO_RAC GUANINE NUCLEOTIDE EXCHANGE FACTOR 18"/>
    <property type="match status" value="1"/>
</dbReference>
<feature type="compositionally biased region" description="Basic and acidic residues" evidence="10">
    <location>
        <begin position="1308"/>
        <end position="1321"/>
    </location>
</feature>
<dbReference type="SUPFAM" id="SSF48065">
    <property type="entry name" value="DBL homology domain (DH-domain)"/>
    <property type="match status" value="1"/>
</dbReference>
<dbReference type="InterPro" id="IPR053089">
    <property type="entry name" value="Rho_GEF18"/>
</dbReference>
<dbReference type="SMART" id="SM00109">
    <property type="entry name" value="C1"/>
    <property type="match status" value="1"/>
</dbReference>
<evidence type="ECO:0000256" key="6">
    <source>
        <dbReference type="ARBA" id="ARBA00022771"/>
    </source>
</evidence>
<dbReference type="PROSITE" id="PS50010">
    <property type="entry name" value="DH_2"/>
    <property type="match status" value="1"/>
</dbReference>
<dbReference type="GO" id="GO:0005085">
    <property type="term" value="F:guanyl-nucleotide exchange factor activity"/>
    <property type="evidence" value="ECO:0007669"/>
    <property type="project" value="UniProtKB-KW"/>
</dbReference>
<keyword evidence="7" id="KW-0862">Zinc</keyword>
<dbReference type="Proteomes" id="UP000694397">
    <property type="component" value="Chromosome 9"/>
</dbReference>
<dbReference type="InterPro" id="IPR035899">
    <property type="entry name" value="DBL_dom_sf"/>
</dbReference>
<dbReference type="InterPro" id="IPR011993">
    <property type="entry name" value="PH-like_dom_sf"/>
</dbReference>
<reference evidence="14 15" key="1">
    <citation type="submission" date="2019-04" db="EMBL/GenBank/DDBJ databases">
        <authorList>
            <consortium name="Wellcome Sanger Institute Data Sharing"/>
        </authorList>
    </citation>
    <scope>NUCLEOTIDE SEQUENCE [LARGE SCALE GENOMIC DNA]</scope>
</reference>
<protein>
    <submittedName>
        <fullName evidence="14">Rho/Rac guanine nucleotide exchange factor 18</fullName>
    </submittedName>
</protein>
<feature type="region of interest" description="Disordered" evidence="10">
    <location>
        <begin position="1359"/>
        <end position="1458"/>
    </location>
</feature>
<feature type="domain" description="PH" evidence="11">
    <location>
        <begin position="811"/>
        <end position="913"/>
    </location>
</feature>
<dbReference type="PROSITE" id="PS50003">
    <property type="entry name" value="PH_DOMAIN"/>
    <property type="match status" value="1"/>
</dbReference>
<dbReference type="SUPFAM" id="SSF57889">
    <property type="entry name" value="Cysteine-rich domain"/>
    <property type="match status" value="1"/>
</dbReference>
<dbReference type="PROSITE" id="PS00479">
    <property type="entry name" value="ZF_DAG_PE_1"/>
    <property type="match status" value="1"/>
</dbReference>
<feature type="region of interest" description="Disordered" evidence="10">
    <location>
        <begin position="1304"/>
        <end position="1324"/>
    </location>
</feature>
<feature type="compositionally biased region" description="Basic and acidic residues" evidence="10">
    <location>
        <begin position="349"/>
        <end position="373"/>
    </location>
</feature>
<dbReference type="InterPro" id="IPR000219">
    <property type="entry name" value="DH_dom"/>
</dbReference>
<proteinExistence type="predicted"/>
<keyword evidence="3" id="KW-0597">Phosphoprotein</keyword>
<dbReference type="InterPro" id="IPR046349">
    <property type="entry name" value="C1-like_sf"/>
</dbReference>
<dbReference type="KEGG" id="sfm:108919931"/>
<feature type="coiled-coil region" evidence="9">
    <location>
        <begin position="1149"/>
        <end position="1250"/>
    </location>
</feature>
<evidence type="ECO:0000256" key="4">
    <source>
        <dbReference type="ARBA" id="ARBA00022658"/>
    </source>
</evidence>
<evidence type="ECO:0000256" key="3">
    <source>
        <dbReference type="ARBA" id="ARBA00022553"/>
    </source>
</evidence>
<feature type="compositionally biased region" description="Low complexity" evidence="10">
    <location>
        <begin position="477"/>
        <end position="489"/>
    </location>
</feature>
<dbReference type="InterPro" id="IPR041020">
    <property type="entry name" value="PH_16"/>
</dbReference>
<dbReference type="GO" id="GO:0005737">
    <property type="term" value="C:cytoplasm"/>
    <property type="evidence" value="ECO:0007669"/>
    <property type="project" value="UniProtKB-SubCell"/>
</dbReference>
<dbReference type="FunFam" id="1.20.900.10:FF:000004">
    <property type="entry name" value="Rho guanine nucleotide exchange factor 2"/>
    <property type="match status" value="1"/>
</dbReference>
<dbReference type="FunFam" id="2.30.29.30:FF:000021">
    <property type="entry name" value="Rho guanine nucleotide exchange factor 2"/>
    <property type="match status" value="1"/>
</dbReference>
<keyword evidence="4" id="KW-0344">Guanine-nucleotide releasing factor</keyword>
<evidence type="ECO:0000256" key="9">
    <source>
        <dbReference type="SAM" id="Coils"/>
    </source>
</evidence>
<evidence type="ECO:0000313" key="15">
    <source>
        <dbReference type="Proteomes" id="UP000694397"/>
    </source>
</evidence>
<evidence type="ECO:0000259" key="13">
    <source>
        <dbReference type="PROSITE" id="PS50081"/>
    </source>
</evidence>
<feature type="domain" description="Phorbol-ester/DAG-type" evidence="13">
    <location>
        <begin position="378"/>
        <end position="425"/>
    </location>
</feature>
<dbReference type="SMART" id="SM00233">
    <property type="entry name" value="PH"/>
    <property type="match status" value="1"/>
</dbReference>
<dbReference type="CTD" id="562264"/>
<evidence type="ECO:0000256" key="5">
    <source>
        <dbReference type="ARBA" id="ARBA00022723"/>
    </source>
</evidence>
<feature type="region of interest" description="Disordered" evidence="10">
    <location>
        <begin position="190"/>
        <end position="211"/>
    </location>
</feature>
<dbReference type="Pfam" id="PF17838">
    <property type="entry name" value="PH_16"/>
    <property type="match status" value="1"/>
</dbReference>
<evidence type="ECO:0000256" key="7">
    <source>
        <dbReference type="ARBA" id="ARBA00022833"/>
    </source>
</evidence>
<evidence type="ECO:0000256" key="1">
    <source>
        <dbReference type="ARBA" id="ARBA00004496"/>
    </source>
</evidence>
<feature type="compositionally biased region" description="Polar residues" evidence="10">
    <location>
        <begin position="455"/>
        <end position="465"/>
    </location>
</feature>
<keyword evidence="2" id="KW-0963">Cytoplasm</keyword>
<feature type="compositionally biased region" description="Basic and acidic residues" evidence="10">
    <location>
        <begin position="1049"/>
        <end position="1067"/>
    </location>
</feature>
<dbReference type="Gene3D" id="2.30.29.30">
    <property type="entry name" value="Pleckstrin-homology domain (PH domain)/Phosphotyrosine-binding domain (PTB)"/>
    <property type="match status" value="1"/>
</dbReference>
<keyword evidence="8 9" id="KW-0175">Coiled coil</keyword>
<reference evidence="14" key="2">
    <citation type="submission" date="2025-08" db="UniProtKB">
        <authorList>
            <consortium name="Ensembl"/>
        </authorList>
    </citation>
    <scope>IDENTIFICATION</scope>
</reference>
<dbReference type="GeneTree" id="ENSGT00940000157375"/>
<evidence type="ECO:0000256" key="2">
    <source>
        <dbReference type="ARBA" id="ARBA00022490"/>
    </source>
</evidence>
<name>A0A8C9RB06_SCLFO</name>
<dbReference type="PROSITE" id="PS50081">
    <property type="entry name" value="ZF_DAG_PE_2"/>
    <property type="match status" value="1"/>
</dbReference>
<evidence type="ECO:0000256" key="10">
    <source>
        <dbReference type="SAM" id="MobiDB-lite"/>
    </source>
</evidence>
<dbReference type="SUPFAM" id="SSF50729">
    <property type="entry name" value="PH domain-like"/>
    <property type="match status" value="1"/>
</dbReference>
<feature type="domain" description="DH" evidence="12">
    <location>
        <begin position="572"/>
        <end position="769"/>
    </location>
</feature>
<reference evidence="14" key="3">
    <citation type="submission" date="2025-09" db="UniProtKB">
        <authorList>
            <consortium name="Ensembl"/>
        </authorList>
    </citation>
    <scope>IDENTIFICATION</scope>
</reference>
<feature type="region of interest" description="Disordered" evidence="10">
    <location>
        <begin position="1008"/>
        <end position="1073"/>
    </location>
</feature>
<dbReference type="GO" id="GO:0008270">
    <property type="term" value="F:zinc ion binding"/>
    <property type="evidence" value="ECO:0007669"/>
    <property type="project" value="UniProtKB-KW"/>
</dbReference>
<keyword evidence="6" id="KW-0863">Zinc-finger</keyword>
<evidence type="ECO:0000259" key="12">
    <source>
        <dbReference type="PROSITE" id="PS50010"/>
    </source>
</evidence>
<gene>
    <name evidence="14" type="primary">ARHGEF18</name>
    <name evidence="14" type="synonym">arhgef18b</name>
</gene>
<evidence type="ECO:0000256" key="8">
    <source>
        <dbReference type="ARBA" id="ARBA00023054"/>
    </source>
</evidence>
<dbReference type="PANTHER" id="PTHR47440">
    <property type="entry name" value="RIKEN CDNA A430078G23 GENE"/>
    <property type="match status" value="1"/>
</dbReference>
<dbReference type="SMART" id="SM00325">
    <property type="entry name" value="RhoGEF"/>
    <property type="match status" value="1"/>
</dbReference>
<dbReference type="Pfam" id="PF00621">
    <property type="entry name" value="RhoGEF"/>
    <property type="match status" value="1"/>
</dbReference>
<keyword evidence="15" id="KW-1185">Reference proteome</keyword>
<feature type="compositionally biased region" description="Polar residues" evidence="10">
    <location>
        <begin position="1437"/>
        <end position="1453"/>
    </location>
</feature>
<organism evidence="14 15">
    <name type="scientific">Scleropages formosus</name>
    <name type="common">Asian bonytongue</name>
    <name type="synonym">Osteoglossum formosum</name>
    <dbReference type="NCBI Taxonomy" id="113540"/>
    <lineage>
        <taxon>Eukaryota</taxon>
        <taxon>Metazoa</taxon>
        <taxon>Chordata</taxon>
        <taxon>Craniata</taxon>
        <taxon>Vertebrata</taxon>
        <taxon>Euteleostomi</taxon>
        <taxon>Actinopterygii</taxon>
        <taxon>Neopterygii</taxon>
        <taxon>Teleostei</taxon>
        <taxon>Osteoglossocephala</taxon>
        <taxon>Osteoglossomorpha</taxon>
        <taxon>Osteoglossiformes</taxon>
        <taxon>Osteoglossidae</taxon>
        <taxon>Scleropages</taxon>
    </lineage>
</organism>
<evidence type="ECO:0000313" key="14">
    <source>
        <dbReference type="Ensembl" id="ENSSFOP00015010736.2"/>
    </source>
</evidence>
<dbReference type="Gene3D" id="3.30.60.20">
    <property type="match status" value="1"/>
</dbReference>
<feature type="region of interest" description="Disordered" evidence="10">
    <location>
        <begin position="455"/>
        <end position="503"/>
    </location>
</feature>
<accession>A0A8C9RB06</accession>
<dbReference type="Ensembl" id="ENSSFOT00015010883.2">
    <property type="protein sequence ID" value="ENSSFOP00015010736.2"/>
    <property type="gene ID" value="ENSSFOG00015006935.2"/>
</dbReference>
<comment type="subcellular location">
    <subcellularLocation>
        <location evidence="1">Cytoplasm</location>
    </subcellularLocation>
</comment>
<feature type="compositionally biased region" description="Polar residues" evidence="10">
    <location>
        <begin position="339"/>
        <end position="348"/>
    </location>
</feature>
<dbReference type="InterPro" id="IPR001849">
    <property type="entry name" value="PH_domain"/>
</dbReference>
<feature type="region of interest" description="Disordered" evidence="10">
    <location>
        <begin position="282"/>
        <end position="301"/>
    </location>
</feature>
<evidence type="ECO:0000259" key="11">
    <source>
        <dbReference type="PROSITE" id="PS50003"/>
    </source>
</evidence>
<feature type="region of interest" description="Disordered" evidence="10">
    <location>
        <begin position="339"/>
        <end position="379"/>
    </location>
</feature>
<dbReference type="GeneID" id="108919931"/>
<dbReference type="InterPro" id="IPR002219">
    <property type="entry name" value="PKC_DAG/PE"/>
</dbReference>
<dbReference type="OrthoDB" id="28045at2759"/>
<keyword evidence="5" id="KW-0479">Metal-binding</keyword>